<dbReference type="InterPro" id="IPR016155">
    <property type="entry name" value="Mopterin_synth/thiamin_S_b"/>
</dbReference>
<gene>
    <name evidence="1" type="ORF">CLCY_6c01010</name>
</gene>
<dbReference type="STRING" id="1121307.CLCY_6c01010"/>
<dbReference type="NCBIfam" id="TIGR01683">
    <property type="entry name" value="thiS"/>
    <property type="match status" value="1"/>
</dbReference>
<dbReference type="EMBL" id="LFVU01000002">
    <property type="protein sequence ID" value="KMT23220.1"/>
    <property type="molecule type" value="Genomic_DNA"/>
</dbReference>
<dbReference type="SUPFAM" id="SSF54285">
    <property type="entry name" value="MoaD/ThiS"/>
    <property type="match status" value="1"/>
</dbReference>
<accession>A0A0J8DAY4</accession>
<dbReference type="Gene3D" id="3.10.20.30">
    <property type="match status" value="1"/>
</dbReference>
<dbReference type="AlphaFoldDB" id="A0A0J8DAY4"/>
<dbReference type="Proteomes" id="UP000036756">
    <property type="component" value="Unassembled WGS sequence"/>
</dbReference>
<evidence type="ECO:0000313" key="1">
    <source>
        <dbReference type="EMBL" id="KMT23220.1"/>
    </source>
</evidence>
<dbReference type="Pfam" id="PF02597">
    <property type="entry name" value="ThiS"/>
    <property type="match status" value="1"/>
</dbReference>
<organism evidence="1 2">
    <name type="scientific">Clostridium cylindrosporum DSM 605</name>
    <dbReference type="NCBI Taxonomy" id="1121307"/>
    <lineage>
        <taxon>Bacteria</taxon>
        <taxon>Bacillati</taxon>
        <taxon>Bacillota</taxon>
        <taxon>Clostridia</taxon>
        <taxon>Eubacteriales</taxon>
        <taxon>Clostridiaceae</taxon>
        <taxon>Clostridium</taxon>
    </lineage>
</organism>
<dbReference type="PANTHER" id="PTHR34472:SF1">
    <property type="entry name" value="SULFUR CARRIER PROTEIN THIS"/>
    <property type="match status" value="1"/>
</dbReference>
<name>A0A0J8DAY4_CLOCY</name>
<evidence type="ECO:0000313" key="2">
    <source>
        <dbReference type="Proteomes" id="UP000036756"/>
    </source>
</evidence>
<comment type="caution">
    <text evidence="1">The sequence shown here is derived from an EMBL/GenBank/DDBJ whole genome shotgun (WGS) entry which is preliminary data.</text>
</comment>
<dbReference type="RefSeq" id="WP_048569299.1">
    <property type="nucleotide sequence ID" value="NZ_LFVU01000002.1"/>
</dbReference>
<evidence type="ECO:0008006" key="3">
    <source>
        <dbReference type="Google" id="ProtNLM"/>
    </source>
</evidence>
<reference evidence="1 2" key="1">
    <citation type="submission" date="2015-06" db="EMBL/GenBank/DDBJ databases">
        <title>Draft genome sequence of the purine-degrading Clostridium cylindrosporum HC-1 (DSM 605).</title>
        <authorList>
            <person name="Poehlein A."/>
            <person name="Schiel-Bengelsdorf B."/>
            <person name="Bengelsdorf F."/>
            <person name="Daniel R."/>
            <person name="Duerre P."/>
        </authorList>
    </citation>
    <scope>NUCLEOTIDE SEQUENCE [LARGE SCALE GENOMIC DNA]</scope>
    <source>
        <strain evidence="1 2">DSM 605</strain>
    </source>
</reference>
<dbReference type="InterPro" id="IPR010035">
    <property type="entry name" value="Thi_S"/>
</dbReference>
<proteinExistence type="predicted"/>
<sequence length="64" mass="7350">MKVNGKELSFEREVTVKELLNELNLEEKKVVVEVNLEIVPIDKYRTFLLRENDSIEVLSFVGGG</sequence>
<protein>
    <recommendedName>
        <fullName evidence="3">Thiamine biosynthesis protein ThiS</fullName>
    </recommendedName>
</protein>
<dbReference type="InterPro" id="IPR012675">
    <property type="entry name" value="Beta-grasp_dom_sf"/>
</dbReference>
<dbReference type="PATRIC" id="fig|1121307.3.peg.2233"/>
<dbReference type="InterPro" id="IPR003749">
    <property type="entry name" value="ThiS/MoaD-like"/>
</dbReference>
<dbReference type="PANTHER" id="PTHR34472">
    <property type="entry name" value="SULFUR CARRIER PROTEIN THIS"/>
    <property type="match status" value="1"/>
</dbReference>
<dbReference type="CDD" id="cd00565">
    <property type="entry name" value="Ubl_ThiS"/>
    <property type="match status" value="1"/>
</dbReference>
<keyword evidence="2" id="KW-1185">Reference proteome</keyword>